<proteinExistence type="predicted"/>
<evidence type="ECO:0000259" key="1">
    <source>
        <dbReference type="Pfam" id="PF12986"/>
    </source>
</evidence>
<dbReference type="AlphaFoldDB" id="A0A645BL64"/>
<feature type="domain" description="DUF3870" evidence="1">
    <location>
        <begin position="14"/>
        <end position="106"/>
    </location>
</feature>
<dbReference type="InterPro" id="IPR024617">
    <property type="entry name" value="DUF3870"/>
</dbReference>
<dbReference type="EMBL" id="VSSQ01020840">
    <property type="protein sequence ID" value="MPM66016.1"/>
    <property type="molecule type" value="Genomic_DNA"/>
</dbReference>
<comment type="caution">
    <text evidence="2">The sequence shown here is derived from an EMBL/GenBank/DDBJ whole genome shotgun (WGS) entry which is preliminary data.</text>
</comment>
<reference evidence="2" key="1">
    <citation type="submission" date="2019-08" db="EMBL/GenBank/DDBJ databases">
        <authorList>
            <person name="Kucharzyk K."/>
            <person name="Murdoch R.W."/>
            <person name="Higgins S."/>
            <person name="Loffler F."/>
        </authorList>
    </citation>
    <scope>NUCLEOTIDE SEQUENCE</scope>
</reference>
<gene>
    <name evidence="2" type="ORF">SDC9_112920</name>
</gene>
<dbReference type="Pfam" id="PF12986">
    <property type="entry name" value="DUF3870"/>
    <property type="match status" value="1"/>
</dbReference>
<organism evidence="2">
    <name type="scientific">bioreactor metagenome</name>
    <dbReference type="NCBI Taxonomy" id="1076179"/>
    <lineage>
        <taxon>unclassified sequences</taxon>
        <taxon>metagenomes</taxon>
        <taxon>ecological metagenomes</taxon>
    </lineage>
</organism>
<name>A0A645BL64_9ZZZZ</name>
<sequence length="112" mass="12491">MGVTDLIYPENTIYITGTAKVSSNDPISAVFDMFFVGIILEKESGKIIDVTCNMVRDMTSDFIKSILLDYKLSDDIELIAGEIKDRFQGIAQKAVIAAIKDARNKYMMLKSN</sequence>
<evidence type="ECO:0000313" key="2">
    <source>
        <dbReference type="EMBL" id="MPM66016.1"/>
    </source>
</evidence>
<protein>
    <recommendedName>
        <fullName evidence="1">DUF3870 domain-containing protein</fullName>
    </recommendedName>
</protein>
<accession>A0A645BL64</accession>